<protein>
    <submittedName>
        <fullName evidence="1">EexN family lipoprotein</fullName>
    </submittedName>
</protein>
<evidence type="ECO:0000313" key="2">
    <source>
        <dbReference type="Proteomes" id="UP001059475"/>
    </source>
</evidence>
<dbReference type="PROSITE" id="PS51257">
    <property type="entry name" value="PROKAR_LIPOPROTEIN"/>
    <property type="match status" value="1"/>
</dbReference>
<geneLocation type="plasmid" evidence="1 2">
    <name>pBHa</name>
</geneLocation>
<gene>
    <name evidence="1" type="ORF">NMK50_00085</name>
</gene>
<keyword evidence="1" id="KW-0614">Plasmid</keyword>
<dbReference type="Proteomes" id="UP001059475">
    <property type="component" value="Plasmid pBHa"/>
</dbReference>
<dbReference type="InterPro" id="IPR047937">
    <property type="entry name" value="Eex_IncN-like"/>
</dbReference>
<accession>A0ABY5ERH2</accession>
<keyword evidence="2" id="KW-1185">Reference proteome</keyword>
<dbReference type="NCBIfam" id="NF033894">
    <property type="entry name" value="Eex_IncN"/>
    <property type="match status" value="1"/>
</dbReference>
<proteinExistence type="predicted"/>
<keyword evidence="1" id="KW-0449">Lipoprotein</keyword>
<name>A0ABY5ERH2_9HYPH</name>
<dbReference type="EMBL" id="CP101113">
    <property type="protein sequence ID" value="UTO27684.1"/>
    <property type="molecule type" value="Genomic_DNA"/>
</dbReference>
<reference evidence="1" key="1">
    <citation type="submission" date="2022-07" db="EMBL/GenBank/DDBJ databases">
        <title>First report of Bartonella spp. in marsupials in Brazil, with a description of Bartonella harrusi sp. nov. and new proposal for taxonomic reclassification of species of the genus Bartonella.</title>
        <authorList>
            <person name="Amaral R.B."/>
        </authorList>
    </citation>
    <scope>NUCLEOTIDE SEQUENCE</scope>
    <source>
        <strain evidence="1">117A</strain>
        <plasmid evidence="1">pBHa</plasmid>
    </source>
</reference>
<sequence length="77" mass="8742">MKKIIFLCIAILFVAGCEKTYSVEEFKNNEKLRKEWGPKCLLGGVVKETKNCQNLLQADNEMFSSQEPVNSRPGAEF</sequence>
<evidence type="ECO:0000313" key="1">
    <source>
        <dbReference type="EMBL" id="UTO27684.1"/>
    </source>
</evidence>
<dbReference type="RefSeq" id="WP_254769598.1">
    <property type="nucleotide sequence ID" value="NZ_CP101113.1"/>
</dbReference>
<organism evidence="1 2">
    <name type="scientific">Bartonella harrusi</name>
    <dbReference type="NCBI Taxonomy" id="2961895"/>
    <lineage>
        <taxon>Bacteria</taxon>
        <taxon>Pseudomonadati</taxon>
        <taxon>Pseudomonadota</taxon>
        <taxon>Alphaproteobacteria</taxon>
        <taxon>Hyphomicrobiales</taxon>
        <taxon>Bartonellaceae</taxon>
        <taxon>Bartonella</taxon>
    </lineage>
</organism>